<evidence type="ECO:0000313" key="2">
    <source>
        <dbReference type="EMBL" id="MPC94640.1"/>
    </source>
</evidence>
<feature type="region of interest" description="Disordered" evidence="1">
    <location>
        <begin position="18"/>
        <end position="44"/>
    </location>
</feature>
<evidence type="ECO:0000313" key="3">
    <source>
        <dbReference type="Proteomes" id="UP000324222"/>
    </source>
</evidence>
<proteinExistence type="predicted"/>
<sequence>MFSSDFDFNIVSHKGERQQFTGGQRDKTHLNESVPETPHTISSHCTLTKDPIRRCHSQDLFRKQTSRTRLAARPGGATPTIYL</sequence>
<dbReference type="AlphaFoldDB" id="A0A5B7JD26"/>
<gene>
    <name evidence="2" type="ORF">E2C01_089818</name>
</gene>
<dbReference type="EMBL" id="VSRR010099371">
    <property type="protein sequence ID" value="MPC94640.1"/>
    <property type="molecule type" value="Genomic_DNA"/>
</dbReference>
<organism evidence="2 3">
    <name type="scientific">Portunus trituberculatus</name>
    <name type="common">Swimming crab</name>
    <name type="synonym">Neptunus trituberculatus</name>
    <dbReference type="NCBI Taxonomy" id="210409"/>
    <lineage>
        <taxon>Eukaryota</taxon>
        <taxon>Metazoa</taxon>
        <taxon>Ecdysozoa</taxon>
        <taxon>Arthropoda</taxon>
        <taxon>Crustacea</taxon>
        <taxon>Multicrustacea</taxon>
        <taxon>Malacostraca</taxon>
        <taxon>Eumalacostraca</taxon>
        <taxon>Eucarida</taxon>
        <taxon>Decapoda</taxon>
        <taxon>Pleocyemata</taxon>
        <taxon>Brachyura</taxon>
        <taxon>Eubrachyura</taxon>
        <taxon>Portunoidea</taxon>
        <taxon>Portunidae</taxon>
        <taxon>Portuninae</taxon>
        <taxon>Portunus</taxon>
    </lineage>
</organism>
<keyword evidence="3" id="KW-1185">Reference proteome</keyword>
<reference evidence="2 3" key="1">
    <citation type="submission" date="2019-05" db="EMBL/GenBank/DDBJ databases">
        <title>Another draft genome of Portunus trituberculatus and its Hox gene families provides insights of decapod evolution.</title>
        <authorList>
            <person name="Jeong J.-H."/>
            <person name="Song I."/>
            <person name="Kim S."/>
            <person name="Choi T."/>
            <person name="Kim D."/>
            <person name="Ryu S."/>
            <person name="Kim W."/>
        </authorList>
    </citation>
    <scope>NUCLEOTIDE SEQUENCE [LARGE SCALE GENOMIC DNA]</scope>
    <source>
        <tissue evidence="2">Muscle</tissue>
    </source>
</reference>
<dbReference type="Proteomes" id="UP000324222">
    <property type="component" value="Unassembled WGS sequence"/>
</dbReference>
<comment type="caution">
    <text evidence="2">The sequence shown here is derived from an EMBL/GenBank/DDBJ whole genome shotgun (WGS) entry which is preliminary data.</text>
</comment>
<name>A0A5B7JD26_PORTR</name>
<evidence type="ECO:0000256" key="1">
    <source>
        <dbReference type="SAM" id="MobiDB-lite"/>
    </source>
</evidence>
<accession>A0A5B7JD26</accession>
<protein>
    <submittedName>
        <fullName evidence="2">Uncharacterized protein</fullName>
    </submittedName>
</protein>